<proteinExistence type="predicted"/>
<keyword evidence="7" id="KW-1185">Reference proteome</keyword>
<dbReference type="InterPro" id="IPR014757">
    <property type="entry name" value="Tscrpt_reg_IclR_C"/>
</dbReference>
<protein>
    <recommendedName>
        <fullName evidence="8">IclR family transcriptional regulator</fullName>
    </recommendedName>
</protein>
<evidence type="ECO:0000313" key="6">
    <source>
        <dbReference type="EMBL" id="CAB1129876.1"/>
    </source>
</evidence>
<dbReference type="InterPro" id="IPR036390">
    <property type="entry name" value="WH_DNA-bd_sf"/>
</dbReference>
<feature type="domain" description="IclR-ED" evidence="5">
    <location>
        <begin position="72"/>
        <end position="249"/>
    </location>
</feature>
<accession>A0A6F8ZJB6</accession>
<dbReference type="Pfam" id="PF01614">
    <property type="entry name" value="IclR_C"/>
    <property type="match status" value="1"/>
</dbReference>
<dbReference type="AlphaFoldDB" id="A0A6F8ZJB6"/>
<dbReference type="SUPFAM" id="SSF46785">
    <property type="entry name" value="Winged helix' DNA-binding domain"/>
    <property type="match status" value="1"/>
</dbReference>
<dbReference type="GO" id="GO:0003700">
    <property type="term" value="F:DNA-binding transcription factor activity"/>
    <property type="evidence" value="ECO:0007669"/>
    <property type="project" value="TreeGrafter"/>
</dbReference>
<evidence type="ECO:0008006" key="8">
    <source>
        <dbReference type="Google" id="ProtNLM"/>
    </source>
</evidence>
<dbReference type="Gene3D" id="1.10.10.10">
    <property type="entry name" value="Winged helix-like DNA-binding domain superfamily/Winged helix DNA-binding domain"/>
    <property type="match status" value="1"/>
</dbReference>
<dbReference type="GO" id="GO:0003677">
    <property type="term" value="F:DNA binding"/>
    <property type="evidence" value="ECO:0007669"/>
    <property type="project" value="UniProtKB-KW"/>
</dbReference>
<reference evidence="6 7" key="1">
    <citation type="submission" date="2020-02" db="EMBL/GenBank/DDBJ databases">
        <authorList>
            <person name="Hogendoorn C."/>
        </authorList>
    </citation>
    <scope>NUCLEOTIDE SEQUENCE [LARGE SCALE GENOMIC DNA]</scope>
    <source>
        <strain evidence="6">R501</strain>
    </source>
</reference>
<dbReference type="PANTHER" id="PTHR30136">
    <property type="entry name" value="HELIX-TURN-HELIX TRANSCRIPTIONAL REGULATOR, ICLR FAMILY"/>
    <property type="match status" value="1"/>
</dbReference>
<evidence type="ECO:0000256" key="3">
    <source>
        <dbReference type="ARBA" id="ARBA00023163"/>
    </source>
</evidence>
<evidence type="ECO:0000256" key="1">
    <source>
        <dbReference type="ARBA" id="ARBA00023015"/>
    </source>
</evidence>
<dbReference type="PROSITE" id="PS51078">
    <property type="entry name" value="ICLR_ED"/>
    <property type="match status" value="1"/>
</dbReference>
<evidence type="ECO:0000256" key="2">
    <source>
        <dbReference type="ARBA" id="ARBA00023125"/>
    </source>
</evidence>
<dbReference type="InterPro" id="IPR005471">
    <property type="entry name" value="Tscrpt_reg_IclR_N"/>
</dbReference>
<evidence type="ECO:0000259" key="4">
    <source>
        <dbReference type="PROSITE" id="PS51077"/>
    </source>
</evidence>
<dbReference type="Pfam" id="PF09339">
    <property type="entry name" value="HTH_IclR"/>
    <property type="match status" value="1"/>
</dbReference>
<evidence type="ECO:0000313" key="7">
    <source>
        <dbReference type="Proteomes" id="UP000503399"/>
    </source>
</evidence>
<keyword evidence="2" id="KW-0238">DNA-binding</keyword>
<dbReference type="InterPro" id="IPR029016">
    <property type="entry name" value="GAF-like_dom_sf"/>
</dbReference>
<dbReference type="SMART" id="SM00346">
    <property type="entry name" value="HTH_ICLR"/>
    <property type="match status" value="1"/>
</dbReference>
<dbReference type="InterPro" id="IPR036388">
    <property type="entry name" value="WH-like_DNA-bd_sf"/>
</dbReference>
<keyword evidence="1" id="KW-0805">Transcription regulation</keyword>
<organism evidence="6 7">
    <name type="scientific">Candidatus Hydrogenisulfobacillus filiaventi</name>
    <dbReference type="NCBI Taxonomy" id="2707344"/>
    <lineage>
        <taxon>Bacteria</taxon>
        <taxon>Bacillati</taxon>
        <taxon>Bacillota</taxon>
        <taxon>Clostridia</taxon>
        <taxon>Eubacteriales</taxon>
        <taxon>Clostridiales Family XVII. Incertae Sedis</taxon>
        <taxon>Candidatus Hydrogenisulfobacillus</taxon>
    </lineage>
</organism>
<dbReference type="PROSITE" id="PS51077">
    <property type="entry name" value="HTH_ICLR"/>
    <property type="match status" value="1"/>
</dbReference>
<dbReference type="PANTHER" id="PTHR30136:SF24">
    <property type="entry name" value="HTH-TYPE TRANSCRIPTIONAL REPRESSOR ALLR"/>
    <property type="match status" value="1"/>
</dbReference>
<dbReference type="InterPro" id="IPR050707">
    <property type="entry name" value="HTH_MetabolicPath_Reg"/>
</dbReference>
<keyword evidence="3" id="KW-0804">Transcription</keyword>
<sequence length="258" mass="27304">MAHVYDQNLSKSLGKALRILSAFDEEHCRFSVSQLAAVTGINRTTVYRLVSTLAAEGYLTATPDGRYMPGLKLVPLGLVARAAACIEDIVLPALDALRDATGETATFYIRDGGYRRAVAEAVSRECIRYVAGLGTPYPLVKGAAGRAILSLLPRAAVAAVAEAHGLGEEELQALLQRVEAVRRQGVDVSRAELIPGVVSVAAPVECRPRALVGAVSVCLPALRLEGRGLDRLRERVRATAATIQERLRLAAAGGLPSG</sequence>
<dbReference type="EMBL" id="LR778114">
    <property type="protein sequence ID" value="CAB1129876.1"/>
    <property type="molecule type" value="Genomic_DNA"/>
</dbReference>
<dbReference type="KEGG" id="hfv:R50_2379"/>
<dbReference type="Gene3D" id="3.30.450.40">
    <property type="match status" value="1"/>
</dbReference>
<evidence type="ECO:0000259" key="5">
    <source>
        <dbReference type="PROSITE" id="PS51078"/>
    </source>
</evidence>
<dbReference type="GO" id="GO:0045892">
    <property type="term" value="P:negative regulation of DNA-templated transcription"/>
    <property type="evidence" value="ECO:0007669"/>
    <property type="project" value="TreeGrafter"/>
</dbReference>
<feature type="domain" description="HTH iclR-type" evidence="4">
    <location>
        <begin position="10"/>
        <end position="71"/>
    </location>
</feature>
<dbReference type="Proteomes" id="UP000503399">
    <property type="component" value="Chromosome"/>
</dbReference>
<gene>
    <name evidence="6" type="ORF">R50_2379</name>
</gene>
<dbReference type="SUPFAM" id="SSF55781">
    <property type="entry name" value="GAF domain-like"/>
    <property type="match status" value="1"/>
</dbReference>
<name>A0A6F8ZJB6_9FIRM</name>